<evidence type="ECO:0000256" key="1">
    <source>
        <dbReference type="SAM" id="MobiDB-lite"/>
    </source>
</evidence>
<dbReference type="InterPro" id="IPR036047">
    <property type="entry name" value="F-box-like_dom_sf"/>
</dbReference>
<feature type="region of interest" description="Disordered" evidence="1">
    <location>
        <begin position="1"/>
        <end position="41"/>
    </location>
</feature>
<sequence>MDRVRALRKKGASRPRANTRVVATKKSRHQEPDSTDPSSTNLLLSLPPELLIPIFSYVGIGNFRQDVRRLAVSKEWYAFTRPILLGNLRLHTTDLRPMLRAMRGAKKLAAAQQLAKHIDLTIDSPPPNPQLGDKTSQTIYALEELSSKLKGFDVLRTLAIRSRLADDCAMSNQVFSGFVDHRHLTSLEIDLVDIRFERTPVHLCDYISQLIPNLKRLGCRLSRICSELLATPPKDLEELVINLGASREEGDLPRHCFGKLSRSPDELRKGLVTRLVEYAATMHNPKMVRLIVGWPDYNRPFAYDAIEQQWLLLELDSAWDADGEVVPDEWMDSSDEEDDDDDDDTDTVVPDGNEGTEVEDGDEDTEGSEDNEDTEVHEE</sequence>
<feature type="compositionally biased region" description="Acidic residues" evidence="1">
    <location>
        <begin position="354"/>
        <end position="379"/>
    </location>
</feature>
<name>A0ABR3VZW2_9PEZI</name>
<gene>
    <name evidence="2" type="ORF">Daus18300_013299</name>
</gene>
<evidence type="ECO:0000313" key="3">
    <source>
        <dbReference type="Proteomes" id="UP001583177"/>
    </source>
</evidence>
<feature type="compositionally biased region" description="Basic residues" evidence="1">
    <location>
        <begin position="1"/>
        <end position="13"/>
    </location>
</feature>
<proteinExistence type="predicted"/>
<dbReference type="Proteomes" id="UP001583177">
    <property type="component" value="Unassembled WGS sequence"/>
</dbReference>
<organism evidence="2 3">
    <name type="scientific">Diaporthe australafricana</name>
    <dbReference type="NCBI Taxonomy" id="127596"/>
    <lineage>
        <taxon>Eukaryota</taxon>
        <taxon>Fungi</taxon>
        <taxon>Dikarya</taxon>
        <taxon>Ascomycota</taxon>
        <taxon>Pezizomycotina</taxon>
        <taxon>Sordariomycetes</taxon>
        <taxon>Sordariomycetidae</taxon>
        <taxon>Diaporthales</taxon>
        <taxon>Diaporthaceae</taxon>
        <taxon>Diaporthe</taxon>
    </lineage>
</organism>
<reference evidence="2 3" key="1">
    <citation type="journal article" date="2024" name="IMA Fungus">
        <title>IMA Genome - F19 : A genome assembly and annotation guide to empower mycologists, including annotated draft genome sequences of Ceratocystis pirilliformis, Diaporthe australafricana, Fusarium ophioides, Paecilomyces lecythidis, and Sporothrix stenoceras.</title>
        <authorList>
            <person name="Aylward J."/>
            <person name="Wilson A.M."/>
            <person name="Visagie C.M."/>
            <person name="Spraker J."/>
            <person name="Barnes I."/>
            <person name="Buitendag C."/>
            <person name="Ceriani C."/>
            <person name="Del Mar Angel L."/>
            <person name="du Plessis D."/>
            <person name="Fuchs T."/>
            <person name="Gasser K."/>
            <person name="Kramer D."/>
            <person name="Li W."/>
            <person name="Munsamy K."/>
            <person name="Piso A."/>
            <person name="Price J.L."/>
            <person name="Sonnekus B."/>
            <person name="Thomas C."/>
            <person name="van der Nest A."/>
            <person name="van Dijk A."/>
            <person name="van Heerden A."/>
            <person name="van Vuuren N."/>
            <person name="Yilmaz N."/>
            <person name="Duong T.A."/>
            <person name="van der Merwe N.A."/>
            <person name="Wingfield M.J."/>
            <person name="Wingfield B.D."/>
        </authorList>
    </citation>
    <scope>NUCLEOTIDE SEQUENCE [LARGE SCALE GENOMIC DNA]</scope>
    <source>
        <strain evidence="2 3">CMW 18300</strain>
    </source>
</reference>
<dbReference type="SUPFAM" id="SSF81383">
    <property type="entry name" value="F-box domain"/>
    <property type="match status" value="1"/>
</dbReference>
<comment type="caution">
    <text evidence="2">The sequence shown here is derived from an EMBL/GenBank/DDBJ whole genome shotgun (WGS) entry which is preliminary data.</text>
</comment>
<feature type="compositionally biased region" description="Acidic residues" evidence="1">
    <location>
        <begin position="328"/>
        <end position="346"/>
    </location>
</feature>
<accession>A0ABR3VZW2</accession>
<keyword evidence="3" id="KW-1185">Reference proteome</keyword>
<feature type="region of interest" description="Disordered" evidence="1">
    <location>
        <begin position="328"/>
        <end position="379"/>
    </location>
</feature>
<protein>
    <recommendedName>
        <fullName evidence="4">F-box domain-containing protein</fullName>
    </recommendedName>
</protein>
<evidence type="ECO:0000313" key="2">
    <source>
        <dbReference type="EMBL" id="KAL1849368.1"/>
    </source>
</evidence>
<evidence type="ECO:0008006" key="4">
    <source>
        <dbReference type="Google" id="ProtNLM"/>
    </source>
</evidence>
<dbReference type="EMBL" id="JAWRVE010000202">
    <property type="protein sequence ID" value="KAL1849368.1"/>
    <property type="molecule type" value="Genomic_DNA"/>
</dbReference>